<proteinExistence type="predicted"/>
<dbReference type="SUPFAM" id="SSF54637">
    <property type="entry name" value="Thioesterase/thiol ester dehydrase-isomerase"/>
    <property type="match status" value="1"/>
</dbReference>
<dbReference type="RefSeq" id="WP_014433237.1">
    <property type="nucleotide sequence ID" value="NC_017079.1"/>
</dbReference>
<dbReference type="STRING" id="926550.CLDAP_19620"/>
<dbReference type="Gene3D" id="3.10.129.10">
    <property type="entry name" value="Hotdog Thioesterase"/>
    <property type="match status" value="1"/>
</dbReference>
<organism evidence="1 2">
    <name type="scientific">Caldilinea aerophila (strain DSM 14535 / JCM 11387 / NBRC 104270 / STL-6-O1)</name>
    <dbReference type="NCBI Taxonomy" id="926550"/>
    <lineage>
        <taxon>Bacteria</taxon>
        <taxon>Bacillati</taxon>
        <taxon>Chloroflexota</taxon>
        <taxon>Caldilineae</taxon>
        <taxon>Caldilineales</taxon>
        <taxon>Caldilineaceae</taxon>
        <taxon>Caldilinea</taxon>
    </lineage>
</organism>
<dbReference type="InterPro" id="IPR029069">
    <property type="entry name" value="HotDog_dom_sf"/>
</dbReference>
<dbReference type="KEGG" id="cap:CLDAP_19620"/>
<name>I0I414_CALAS</name>
<dbReference type="AlphaFoldDB" id="I0I414"/>
<protein>
    <recommendedName>
        <fullName evidence="3">Acyl-CoA thioesterase</fullName>
    </recommendedName>
</protein>
<sequence>MDNNAARWTHPLLTGFPVVLEIPVAWGEMDAFQHVNNIFY</sequence>
<gene>
    <name evidence="1" type="ordered locus">CLDAP_19620</name>
</gene>
<dbReference type="EMBL" id="AP012337">
    <property type="protein sequence ID" value="BAM00002.1"/>
    <property type="molecule type" value="Genomic_DNA"/>
</dbReference>
<reference evidence="1 2" key="1">
    <citation type="submission" date="2012-02" db="EMBL/GenBank/DDBJ databases">
        <title>Complete genome sequence of Caldilinea aerophila DSM 14535 (= NBRC 102666).</title>
        <authorList>
            <person name="Oguchi A."/>
            <person name="Hosoyama A."/>
            <person name="Sekine M."/>
            <person name="Fukai R."/>
            <person name="Kato Y."/>
            <person name="Nakamura S."/>
            <person name="Hanada S."/>
            <person name="Yamazaki S."/>
            <person name="Fujita N."/>
        </authorList>
    </citation>
    <scope>NUCLEOTIDE SEQUENCE [LARGE SCALE GENOMIC DNA]</scope>
    <source>
        <strain evidence="2">DSM 14535 / JCM 11387 / NBRC 104270 / STL-6-O1</strain>
    </source>
</reference>
<dbReference type="Proteomes" id="UP000007880">
    <property type="component" value="Chromosome"/>
</dbReference>
<evidence type="ECO:0000313" key="1">
    <source>
        <dbReference type="EMBL" id="BAM00002.1"/>
    </source>
</evidence>
<evidence type="ECO:0000313" key="2">
    <source>
        <dbReference type="Proteomes" id="UP000007880"/>
    </source>
</evidence>
<accession>I0I414</accession>
<dbReference type="HOGENOM" id="CLU_3286391_0_0_0"/>
<keyword evidence="2" id="KW-1185">Reference proteome</keyword>
<evidence type="ECO:0008006" key="3">
    <source>
        <dbReference type="Google" id="ProtNLM"/>
    </source>
</evidence>